<protein>
    <submittedName>
        <fullName evidence="2">Uncharacterized protein</fullName>
    </submittedName>
</protein>
<evidence type="ECO:0000313" key="3">
    <source>
        <dbReference type="Proteomes" id="UP000307217"/>
    </source>
</evidence>
<dbReference type="AlphaFoldDB" id="A0A5S3VBB2"/>
<dbReference type="RefSeq" id="WP_138590902.1">
    <property type="nucleotide sequence ID" value="NZ_PNBX01000022.1"/>
</dbReference>
<evidence type="ECO:0000256" key="1">
    <source>
        <dbReference type="SAM" id="SignalP"/>
    </source>
</evidence>
<feature type="signal peptide" evidence="1">
    <location>
        <begin position="1"/>
        <end position="21"/>
    </location>
</feature>
<gene>
    <name evidence="2" type="ORF">CWC19_05990</name>
</gene>
<dbReference type="EMBL" id="PNBX01000022">
    <property type="protein sequence ID" value="TMO69267.1"/>
    <property type="molecule type" value="Genomic_DNA"/>
</dbReference>
<organism evidence="2 3">
    <name type="scientific">Pseudoalteromonas aurantia</name>
    <dbReference type="NCBI Taxonomy" id="43654"/>
    <lineage>
        <taxon>Bacteria</taxon>
        <taxon>Pseudomonadati</taxon>
        <taxon>Pseudomonadota</taxon>
        <taxon>Gammaproteobacteria</taxon>
        <taxon>Alteromonadales</taxon>
        <taxon>Pseudoalteromonadaceae</taxon>
        <taxon>Pseudoalteromonas</taxon>
    </lineage>
</organism>
<proteinExistence type="predicted"/>
<evidence type="ECO:0000313" key="2">
    <source>
        <dbReference type="EMBL" id="TMO69267.1"/>
    </source>
</evidence>
<reference evidence="3" key="2">
    <citation type="submission" date="2019-06" db="EMBL/GenBank/DDBJ databases">
        <title>Co-occurence of chitin degradation, pigmentation and bioactivity in marine Pseudoalteromonas.</title>
        <authorList>
            <person name="Sonnenschein E.C."/>
            <person name="Bech P.K."/>
        </authorList>
    </citation>
    <scope>NUCLEOTIDE SEQUENCE [LARGE SCALE GENOMIC DNA]</scope>
    <source>
        <strain evidence="3">S3790</strain>
    </source>
</reference>
<sequence length="162" mass="18345">MQKLTHLLAAVFLTISPLSYADFDFKGPGELRFPTGVSDGFYFGFGWDEAAKKFRIGPKQYTMSDIPDSYSIAITLSKDGSNVWIQEFYQGLIEEFQWQLGNNKLTLKKGDFGKSVKGNYVLTLNGTEYFFERNNISIDVVFDNADIKHIKLEGVIKNMGTK</sequence>
<feature type="chain" id="PRO_5024362281" evidence="1">
    <location>
        <begin position="22"/>
        <end position="162"/>
    </location>
</feature>
<comment type="caution">
    <text evidence="2">The sequence shown here is derived from an EMBL/GenBank/DDBJ whole genome shotgun (WGS) entry which is preliminary data.</text>
</comment>
<dbReference type="OrthoDB" id="6240445at2"/>
<reference evidence="2 3" key="1">
    <citation type="submission" date="2018-01" db="EMBL/GenBank/DDBJ databases">
        <authorList>
            <person name="Paulsen S."/>
            <person name="Gram L.K."/>
        </authorList>
    </citation>
    <scope>NUCLEOTIDE SEQUENCE [LARGE SCALE GENOMIC DNA]</scope>
    <source>
        <strain evidence="2 3">S3790</strain>
    </source>
</reference>
<dbReference type="Proteomes" id="UP000307217">
    <property type="component" value="Unassembled WGS sequence"/>
</dbReference>
<keyword evidence="1" id="KW-0732">Signal</keyword>
<name>A0A5S3VBB2_9GAMM</name>
<accession>A0A5S3VBB2</accession>